<dbReference type="AlphaFoldDB" id="A0A0N1HNX5"/>
<reference evidence="1 2" key="1">
    <citation type="submission" date="2015-06" db="EMBL/GenBank/DDBJ databases">
        <title>Draft genome of the ant-associated black yeast Phialophora attae CBS 131958.</title>
        <authorList>
            <person name="Moreno L.F."/>
            <person name="Stielow B.J."/>
            <person name="de Hoog S."/>
            <person name="Vicente V.A."/>
            <person name="Weiss V.A."/>
            <person name="de Vries M."/>
            <person name="Cruz L.M."/>
            <person name="Souza E.M."/>
        </authorList>
    </citation>
    <scope>NUCLEOTIDE SEQUENCE [LARGE SCALE GENOMIC DNA]</scope>
    <source>
        <strain evidence="1 2">CBS 131958</strain>
    </source>
</reference>
<accession>A0A0N1HNX5</accession>
<name>A0A0N1HNX5_9EURO</name>
<evidence type="ECO:0000313" key="2">
    <source>
        <dbReference type="Proteomes" id="UP000038010"/>
    </source>
</evidence>
<dbReference type="GeneID" id="28732521"/>
<dbReference type="Proteomes" id="UP000038010">
    <property type="component" value="Unassembled WGS sequence"/>
</dbReference>
<sequence>MSPELSRSLQAAPPVTEIELKLTSMPYEILHGIIDFAIPVAPYTYALNCHYNTDGNSRRVEFLFGDPSNVSVLFVAKDIRQIARYVLFERARAEYFLDESIPLWLRIET</sequence>
<comment type="caution">
    <text evidence="1">The sequence shown here is derived from an EMBL/GenBank/DDBJ whole genome shotgun (WGS) entry which is preliminary data.</text>
</comment>
<dbReference type="RefSeq" id="XP_017996808.1">
    <property type="nucleotide sequence ID" value="XM_018140640.1"/>
</dbReference>
<gene>
    <name evidence="1" type="ORF">AB675_11766</name>
</gene>
<dbReference type="VEuPathDB" id="FungiDB:AB675_11766"/>
<organism evidence="1 2">
    <name type="scientific">Cyphellophora attinorum</name>
    <dbReference type="NCBI Taxonomy" id="1664694"/>
    <lineage>
        <taxon>Eukaryota</taxon>
        <taxon>Fungi</taxon>
        <taxon>Dikarya</taxon>
        <taxon>Ascomycota</taxon>
        <taxon>Pezizomycotina</taxon>
        <taxon>Eurotiomycetes</taxon>
        <taxon>Chaetothyriomycetidae</taxon>
        <taxon>Chaetothyriales</taxon>
        <taxon>Cyphellophoraceae</taxon>
        <taxon>Cyphellophora</taxon>
    </lineage>
</organism>
<proteinExistence type="predicted"/>
<dbReference type="EMBL" id="LFJN01000028">
    <property type="protein sequence ID" value="KPI36845.1"/>
    <property type="molecule type" value="Genomic_DNA"/>
</dbReference>
<evidence type="ECO:0000313" key="1">
    <source>
        <dbReference type="EMBL" id="KPI36845.1"/>
    </source>
</evidence>
<protein>
    <submittedName>
        <fullName evidence="1">Uncharacterized protein</fullName>
    </submittedName>
</protein>
<keyword evidence="2" id="KW-1185">Reference proteome</keyword>